<dbReference type="CDD" id="cd05509">
    <property type="entry name" value="Bromo_gcn5_like"/>
    <property type="match status" value="1"/>
</dbReference>
<evidence type="ECO:0000256" key="5">
    <source>
        <dbReference type="PROSITE-ProRule" id="PRU00035"/>
    </source>
</evidence>
<organism evidence="9 10">
    <name type="scientific">Dissostichus eleginoides</name>
    <name type="common">Patagonian toothfish</name>
    <name type="synonym">Dissostichus amissus</name>
    <dbReference type="NCBI Taxonomy" id="100907"/>
    <lineage>
        <taxon>Eukaryota</taxon>
        <taxon>Metazoa</taxon>
        <taxon>Chordata</taxon>
        <taxon>Craniata</taxon>
        <taxon>Vertebrata</taxon>
        <taxon>Euteleostomi</taxon>
        <taxon>Actinopterygii</taxon>
        <taxon>Neopterygii</taxon>
        <taxon>Teleostei</taxon>
        <taxon>Neoteleostei</taxon>
        <taxon>Acanthomorphata</taxon>
        <taxon>Eupercaria</taxon>
        <taxon>Perciformes</taxon>
        <taxon>Notothenioidei</taxon>
        <taxon>Nototheniidae</taxon>
        <taxon>Dissostichus</taxon>
    </lineage>
</organism>
<dbReference type="AlphaFoldDB" id="A0AAD9BNT8"/>
<feature type="domain" description="Bromo" evidence="7">
    <location>
        <begin position="126"/>
        <end position="196"/>
    </location>
</feature>
<dbReference type="SMART" id="SM00297">
    <property type="entry name" value="BROMO"/>
    <property type="match status" value="1"/>
</dbReference>
<dbReference type="InterPro" id="IPR011011">
    <property type="entry name" value="Znf_FYVE_PHD"/>
</dbReference>
<evidence type="ECO:0000256" key="3">
    <source>
        <dbReference type="ARBA" id="ARBA00022833"/>
    </source>
</evidence>
<keyword evidence="4 5" id="KW-0103">Bromodomain</keyword>
<evidence type="ECO:0000256" key="1">
    <source>
        <dbReference type="ARBA" id="ARBA00022723"/>
    </source>
</evidence>
<comment type="caution">
    <text evidence="9">The sequence shown here is derived from an EMBL/GenBank/DDBJ whole genome shotgun (WGS) entry which is preliminary data.</text>
</comment>
<dbReference type="Proteomes" id="UP001228049">
    <property type="component" value="Unassembled WGS sequence"/>
</dbReference>
<dbReference type="PROSITE" id="PS00633">
    <property type="entry name" value="BROMODOMAIN_1"/>
    <property type="match status" value="1"/>
</dbReference>
<name>A0AAD9BNT8_DISEL</name>
<dbReference type="Pfam" id="PF00628">
    <property type="entry name" value="PHD"/>
    <property type="match status" value="2"/>
</dbReference>
<protein>
    <submittedName>
        <fullName evidence="9">Nucleosome-remodeling factor subunit BPTF</fullName>
    </submittedName>
</protein>
<dbReference type="InterPro" id="IPR001965">
    <property type="entry name" value="Znf_PHD"/>
</dbReference>
<accession>A0AAD9BNT8</accession>
<dbReference type="Gene3D" id="3.30.40.10">
    <property type="entry name" value="Zinc/RING finger domain, C3HC4 (zinc finger)"/>
    <property type="match status" value="2"/>
</dbReference>
<dbReference type="PROSITE" id="PS50016">
    <property type="entry name" value="ZF_PHD_2"/>
    <property type="match status" value="1"/>
</dbReference>
<dbReference type="InterPro" id="IPR018359">
    <property type="entry name" value="Bromodomain_CS"/>
</dbReference>
<evidence type="ECO:0000256" key="2">
    <source>
        <dbReference type="ARBA" id="ARBA00022771"/>
    </source>
</evidence>
<reference evidence="9" key="1">
    <citation type="submission" date="2023-04" db="EMBL/GenBank/DDBJ databases">
        <title>Chromosome-level genome of Chaenocephalus aceratus.</title>
        <authorList>
            <person name="Park H."/>
        </authorList>
    </citation>
    <scope>NUCLEOTIDE SEQUENCE</scope>
    <source>
        <strain evidence="9">DE</strain>
        <tissue evidence="9">Muscle</tissue>
    </source>
</reference>
<keyword evidence="3" id="KW-0862">Zinc</keyword>
<evidence type="ECO:0000259" key="7">
    <source>
        <dbReference type="PROSITE" id="PS50014"/>
    </source>
</evidence>
<dbReference type="PROSITE" id="PS01359">
    <property type="entry name" value="ZF_PHD_1"/>
    <property type="match status" value="1"/>
</dbReference>
<dbReference type="PANTHER" id="PTHR45975:SF2">
    <property type="entry name" value="NUCLEOSOME-REMODELING FACTOR SUBUNIT BPTF"/>
    <property type="match status" value="1"/>
</dbReference>
<keyword evidence="10" id="KW-1185">Reference proteome</keyword>
<dbReference type="InterPro" id="IPR038028">
    <property type="entry name" value="BPTF"/>
</dbReference>
<evidence type="ECO:0000259" key="8">
    <source>
        <dbReference type="PROSITE" id="PS50016"/>
    </source>
</evidence>
<dbReference type="SMART" id="SM00249">
    <property type="entry name" value="PHD"/>
    <property type="match status" value="2"/>
</dbReference>
<dbReference type="InterPro" id="IPR019786">
    <property type="entry name" value="Zinc_finger_PHD-type_CS"/>
</dbReference>
<dbReference type="InterPro" id="IPR019787">
    <property type="entry name" value="Znf_PHD-finger"/>
</dbReference>
<dbReference type="InterPro" id="IPR001487">
    <property type="entry name" value="Bromodomain"/>
</dbReference>
<evidence type="ECO:0000256" key="6">
    <source>
        <dbReference type="PROSITE-ProRule" id="PRU00146"/>
    </source>
</evidence>
<dbReference type="InterPro" id="IPR013083">
    <property type="entry name" value="Znf_RING/FYVE/PHD"/>
</dbReference>
<dbReference type="InterPro" id="IPR036427">
    <property type="entry name" value="Bromodomain-like_sf"/>
</dbReference>
<dbReference type="Pfam" id="PF00439">
    <property type="entry name" value="Bromodomain"/>
    <property type="match status" value="1"/>
</dbReference>
<keyword evidence="1" id="KW-0479">Metal-binding</keyword>
<evidence type="ECO:0000313" key="9">
    <source>
        <dbReference type="EMBL" id="KAK1886781.1"/>
    </source>
</evidence>
<dbReference type="PANTHER" id="PTHR45975">
    <property type="entry name" value="NUCLEOSOME-REMODELING FACTOR SUBUNIT BPTF"/>
    <property type="match status" value="1"/>
</dbReference>
<dbReference type="Gene3D" id="1.20.920.10">
    <property type="entry name" value="Bromodomain-like"/>
    <property type="match status" value="1"/>
</dbReference>
<dbReference type="FunFam" id="3.30.40.10:FF:000048">
    <property type="entry name" value="nucleosome-remodeling factor subunit BPTF isoform X1"/>
    <property type="match status" value="1"/>
</dbReference>
<evidence type="ECO:0000256" key="4">
    <source>
        <dbReference type="ARBA" id="ARBA00023117"/>
    </source>
</evidence>
<dbReference type="SUPFAM" id="SSF47370">
    <property type="entry name" value="Bromodomain"/>
    <property type="match status" value="1"/>
</dbReference>
<keyword evidence="2 6" id="KW-0863">Zinc-finger</keyword>
<dbReference type="PRINTS" id="PR00503">
    <property type="entry name" value="BROMODOMAIN"/>
</dbReference>
<dbReference type="EMBL" id="JASDAP010000020">
    <property type="protein sequence ID" value="KAK1886781.1"/>
    <property type="molecule type" value="Genomic_DNA"/>
</dbReference>
<dbReference type="GO" id="GO:0016589">
    <property type="term" value="C:NURF complex"/>
    <property type="evidence" value="ECO:0007669"/>
    <property type="project" value="InterPro"/>
</dbReference>
<proteinExistence type="predicted"/>
<dbReference type="GO" id="GO:0000978">
    <property type="term" value="F:RNA polymerase II cis-regulatory region sequence-specific DNA binding"/>
    <property type="evidence" value="ECO:0007669"/>
    <property type="project" value="TreeGrafter"/>
</dbReference>
<dbReference type="FunFam" id="1.20.920.10:FF:000018">
    <property type="entry name" value="nucleosome-remodeling factor subunit BPTF isoform X1"/>
    <property type="match status" value="1"/>
</dbReference>
<evidence type="ECO:0000313" key="10">
    <source>
        <dbReference type="Proteomes" id="UP001228049"/>
    </source>
</evidence>
<sequence>MILTTSTKDSKKEIKLYCVCKTPYDESKFYIGCDLCTNWYHGECVGITEKEAKKMDDYICVEFYIGCDRCQNWYHGRCVGILQSEANHIDQYVCPNCQSTEDAMTVFTPLTDKDFEGLRRILRSLQAHKMAWPFLEPVDPNDALDYYRVIKEPMDLSTMEEKIQKRKYVKLTEFVADMTKIFDNCRYYNPSDSPFYQCAEVLETFFVQKLKGFKASRSHNNKLQSAAS</sequence>
<feature type="domain" description="PHD-type" evidence="8">
    <location>
        <begin position="30"/>
        <end position="100"/>
    </location>
</feature>
<gene>
    <name evidence="9" type="ORF">KUDE01_030496</name>
</gene>
<dbReference type="GO" id="GO:0008270">
    <property type="term" value="F:zinc ion binding"/>
    <property type="evidence" value="ECO:0007669"/>
    <property type="project" value="UniProtKB-KW"/>
</dbReference>
<dbReference type="PROSITE" id="PS50014">
    <property type="entry name" value="BROMODOMAIN_2"/>
    <property type="match status" value="1"/>
</dbReference>
<dbReference type="GO" id="GO:0006357">
    <property type="term" value="P:regulation of transcription by RNA polymerase II"/>
    <property type="evidence" value="ECO:0007669"/>
    <property type="project" value="InterPro"/>
</dbReference>
<dbReference type="SUPFAM" id="SSF57903">
    <property type="entry name" value="FYVE/PHD zinc finger"/>
    <property type="match status" value="2"/>
</dbReference>